<dbReference type="Gramene" id="VVA20380">
    <property type="protein sequence ID" value="VVA20380"/>
    <property type="gene ID" value="Prudul26B022884"/>
</dbReference>
<feature type="compositionally biased region" description="Gly residues" evidence="1">
    <location>
        <begin position="100"/>
        <end position="109"/>
    </location>
</feature>
<dbReference type="Gene3D" id="1.10.418.10">
    <property type="entry name" value="Calponin-like domain"/>
    <property type="match status" value="1"/>
</dbReference>
<protein>
    <submittedName>
        <fullName evidence="2">PREDICTED: microtubule-associated RP/EB family member 1C</fullName>
    </submittedName>
</protein>
<dbReference type="InterPro" id="IPR036872">
    <property type="entry name" value="CH_dom_sf"/>
</dbReference>
<dbReference type="AlphaFoldDB" id="A0A5E4EYX6"/>
<dbReference type="EMBL" id="CABIKO010000043">
    <property type="protein sequence ID" value="VVA20380.1"/>
    <property type="molecule type" value="Genomic_DNA"/>
</dbReference>
<dbReference type="InParanoid" id="A0A5E4EYX6"/>
<feature type="region of interest" description="Disordered" evidence="1">
    <location>
        <begin position="68"/>
        <end position="152"/>
    </location>
</feature>
<gene>
    <name evidence="2" type="ORF">ALMOND_2B022884</name>
</gene>
<dbReference type="SUPFAM" id="SSF47576">
    <property type="entry name" value="Calponin-homology domain, CH-domain"/>
    <property type="match status" value="1"/>
</dbReference>
<name>A0A5E4EYX6_PRUDU</name>
<accession>A0A5E4EYX6</accession>
<reference evidence="3" key="1">
    <citation type="journal article" date="2020" name="Plant J.">
        <title>Transposons played a major role in the diversification between the closely related almond and peach genomes: results from the almond genome sequence.</title>
        <authorList>
            <person name="Alioto T."/>
            <person name="Alexiou K.G."/>
            <person name="Bardil A."/>
            <person name="Barteri F."/>
            <person name="Castanera R."/>
            <person name="Cruz F."/>
            <person name="Dhingra A."/>
            <person name="Duval H."/>
            <person name="Fernandez I Marti A."/>
            <person name="Frias L."/>
            <person name="Galan B."/>
            <person name="Garcia J.L."/>
            <person name="Howad W."/>
            <person name="Gomez-Garrido J."/>
            <person name="Gut M."/>
            <person name="Julca I."/>
            <person name="Morata J."/>
            <person name="Puigdomenech P."/>
            <person name="Ribeca P."/>
            <person name="Rubio Cabetas M.J."/>
            <person name="Vlasova A."/>
            <person name="Wirthensohn M."/>
            <person name="Garcia-Mas J."/>
            <person name="Gabaldon T."/>
            <person name="Casacuberta J.M."/>
            <person name="Arus P."/>
        </authorList>
    </citation>
    <scope>NUCLEOTIDE SEQUENCE [LARGE SCALE GENOMIC DNA]</scope>
    <source>
        <strain evidence="3">cv. Texas</strain>
    </source>
</reference>
<evidence type="ECO:0000256" key="1">
    <source>
        <dbReference type="SAM" id="MobiDB-lite"/>
    </source>
</evidence>
<organism evidence="2 3">
    <name type="scientific">Prunus dulcis</name>
    <name type="common">Almond</name>
    <name type="synonym">Amygdalus dulcis</name>
    <dbReference type="NCBI Taxonomy" id="3755"/>
    <lineage>
        <taxon>Eukaryota</taxon>
        <taxon>Viridiplantae</taxon>
        <taxon>Streptophyta</taxon>
        <taxon>Embryophyta</taxon>
        <taxon>Tracheophyta</taxon>
        <taxon>Spermatophyta</taxon>
        <taxon>Magnoliopsida</taxon>
        <taxon>eudicotyledons</taxon>
        <taxon>Gunneridae</taxon>
        <taxon>Pentapetalae</taxon>
        <taxon>rosids</taxon>
        <taxon>fabids</taxon>
        <taxon>Rosales</taxon>
        <taxon>Rosaceae</taxon>
        <taxon>Amygdaloideae</taxon>
        <taxon>Amygdaleae</taxon>
        <taxon>Prunus</taxon>
    </lineage>
</organism>
<evidence type="ECO:0000313" key="3">
    <source>
        <dbReference type="Proteomes" id="UP000327085"/>
    </source>
</evidence>
<feature type="compositionally biased region" description="Basic and acidic residues" evidence="1">
    <location>
        <begin position="89"/>
        <end position="99"/>
    </location>
</feature>
<sequence length="152" mass="16024">MVMNIGIMDGAYFVGRSEILAWINSTLHLNLNKVEEVFSSEPLTITFRITVFLFDFFPSVLLSQSIDGGNGDQPEDFNNNRSGGNWRGGSDRGNSDKGGFRGGRGFGGRGGEREGDRGGFGCRGGGFGGRGGDIGSFGGKGRLDRGGFGGRG</sequence>
<evidence type="ECO:0000313" key="2">
    <source>
        <dbReference type="EMBL" id="VVA20380.1"/>
    </source>
</evidence>
<dbReference type="Proteomes" id="UP000327085">
    <property type="component" value="Chromosome 2"/>
</dbReference>
<proteinExistence type="predicted"/>
<feature type="compositionally biased region" description="Gly residues" evidence="1">
    <location>
        <begin position="118"/>
        <end position="152"/>
    </location>
</feature>